<feature type="compositionally biased region" description="Basic residues" evidence="10">
    <location>
        <begin position="51"/>
        <end position="60"/>
    </location>
</feature>
<dbReference type="SMART" id="SM00220">
    <property type="entry name" value="S_TKc"/>
    <property type="match status" value="1"/>
</dbReference>
<keyword evidence="4" id="KW-0808">Transferase</keyword>
<evidence type="ECO:0000256" key="6">
    <source>
        <dbReference type="ARBA" id="ARBA00022777"/>
    </source>
</evidence>
<dbReference type="InterPro" id="IPR000719">
    <property type="entry name" value="Prot_kinase_dom"/>
</dbReference>
<comment type="catalytic activity">
    <reaction evidence="8">
        <text>L-threonyl-[protein] + ATP = O-phospho-L-threonyl-[protein] + ADP + H(+)</text>
        <dbReference type="Rhea" id="RHEA:46608"/>
        <dbReference type="Rhea" id="RHEA-COMP:11060"/>
        <dbReference type="Rhea" id="RHEA-COMP:11605"/>
        <dbReference type="ChEBI" id="CHEBI:15378"/>
        <dbReference type="ChEBI" id="CHEBI:30013"/>
        <dbReference type="ChEBI" id="CHEBI:30616"/>
        <dbReference type="ChEBI" id="CHEBI:61977"/>
        <dbReference type="ChEBI" id="CHEBI:456216"/>
        <dbReference type="EC" id="2.7.11.1"/>
    </reaction>
</comment>
<proteinExistence type="predicted"/>
<feature type="compositionally biased region" description="Polar residues" evidence="10">
    <location>
        <begin position="61"/>
        <end position="71"/>
    </location>
</feature>
<comment type="catalytic activity">
    <reaction evidence="9">
        <text>L-seryl-[protein] + ATP = O-phospho-L-seryl-[protein] + ADP + H(+)</text>
        <dbReference type="Rhea" id="RHEA:17989"/>
        <dbReference type="Rhea" id="RHEA-COMP:9863"/>
        <dbReference type="Rhea" id="RHEA-COMP:11604"/>
        <dbReference type="ChEBI" id="CHEBI:15378"/>
        <dbReference type="ChEBI" id="CHEBI:29999"/>
        <dbReference type="ChEBI" id="CHEBI:30616"/>
        <dbReference type="ChEBI" id="CHEBI:83421"/>
        <dbReference type="ChEBI" id="CHEBI:456216"/>
        <dbReference type="EC" id="2.7.11.1"/>
    </reaction>
</comment>
<protein>
    <recommendedName>
        <fullName evidence="2">non-specific serine/threonine protein kinase</fullName>
        <ecNumber evidence="2">2.7.11.1</ecNumber>
    </recommendedName>
</protein>
<dbReference type="EMBL" id="JAFCIX010000484">
    <property type="protein sequence ID" value="KAH6588957.1"/>
    <property type="molecule type" value="Genomic_DNA"/>
</dbReference>
<dbReference type="Gene3D" id="3.30.200.20">
    <property type="entry name" value="Phosphorylase Kinase, domain 1"/>
    <property type="match status" value="1"/>
</dbReference>
<evidence type="ECO:0000256" key="2">
    <source>
        <dbReference type="ARBA" id="ARBA00012513"/>
    </source>
</evidence>
<dbReference type="PANTHER" id="PTHR22984">
    <property type="entry name" value="SERINE/THREONINE-PROTEIN KINASE PIM"/>
    <property type="match status" value="1"/>
</dbReference>
<evidence type="ECO:0000313" key="13">
    <source>
        <dbReference type="EMBL" id="KAH6588957.1"/>
    </source>
</evidence>
<evidence type="ECO:0000256" key="11">
    <source>
        <dbReference type="SAM" id="SignalP"/>
    </source>
</evidence>
<evidence type="ECO:0000256" key="9">
    <source>
        <dbReference type="ARBA" id="ARBA00048679"/>
    </source>
</evidence>
<comment type="caution">
    <text evidence="13">The sequence shown here is derived from an EMBL/GenBank/DDBJ whole genome shotgun (WGS) entry which is preliminary data.</text>
</comment>
<evidence type="ECO:0000256" key="10">
    <source>
        <dbReference type="SAM" id="MobiDB-lite"/>
    </source>
</evidence>
<sequence length="467" mass="52071">MISLYGLFILLLTAETIHAQGNTDDGDGGVDQASGSNPNPKKDTNLPLRVHPLRLKRPLQKSHTPDQSDVSLSADPKPKKKCIGGDWIRKVSKSCPQQQSSLEPQSSTLQDTPQSDEMPLPVHVRKTDSKSYCQGQKADQCNTFIKEEAGYFESEYSRKEELGQGASGIVYRATKRSDGKDVAYKSIPKSEVYDYALESTPPLRCHIPTPLVPSDEPSVAQCMSSRLPNLFVPYESVLQMYLSRPGHENPYVPMALDYIILENEYILVMEYCDEKWATLAKYVKEKGPLDIETVRDIVREVVEAMMFLKQYGILHMDVNDENVMYNPETGRVKLIDFGMSAILPGWEEGKSVPSKSSNPPSTVLGYKAGDSELEKHCYSAHPFAHPVVECEQVTGHRIQSGLVPAIQKSRLRLLGRALDPGVENVYTWLRGGVLNGEADLDQRWLDGTVEHESMGTRHDNRVFGSTG</sequence>
<keyword evidence="11" id="KW-0732">Signal</keyword>
<dbReference type="SUPFAM" id="SSF56112">
    <property type="entry name" value="Protein kinase-like (PK-like)"/>
    <property type="match status" value="1"/>
</dbReference>
<feature type="domain" description="Protein kinase" evidence="12">
    <location>
        <begin position="156"/>
        <end position="467"/>
    </location>
</feature>
<dbReference type="Proteomes" id="UP001648503">
    <property type="component" value="Unassembled WGS sequence"/>
</dbReference>
<feature type="region of interest" description="Disordered" evidence="10">
    <location>
        <begin position="93"/>
        <end position="119"/>
    </location>
</feature>
<dbReference type="Gene3D" id="1.10.510.10">
    <property type="entry name" value="Transferase(Phosphotransferase) domain 1"/>
    <property type="match status" value="1"/>
</dbReference>
<evidence type="ECO:0000256" key="1">
    <source>
        <dbReference type="ARBA" id="ARBA00004340"/>
    </source>
</evidence>
<dbReference type="Pfam" id="PF00069">
    <property type="entry name" value="Pkinase"/>
    <property type="match status" value="1"/>
</dbReference>
<feature type="region of interest" description="Disordered" evidence="10">
    <location>
        <begin position="23"/>
        <end position="78"/>
    </location>
</feature>
<feature type="chain" id="PRO_5045793890" description="non-specific serine/threonine protein kinase" evidence="11">
    <location>
        <begin position="20"/>
        <end position="467"/>
    </location>
</feature>
<evidence type="ECO:0000313" key="14">
    <source>
        <dbReference type="Proteomes" id="UP001648503"/>
    </source>
</evidence>
<gene>
    <name evidence="13" type="ORF">BASA50_010378</name>
</gene>
<feature type="signal peptide" evidence="11">
    <location>
        <begin position="1"/>
        <end position="19"/>
    </location>
</feature>
<name>A0ABQ8EYM5_9FUNG</name>
<keyword evidence="14" id="KW-1185">Reference proteome</keyword>
<organism evidence="13 14">
    <name type="scientific">Batrachochytrium salamandrivorans</name>
    <dbReference type="NCBI Taxonomy" id="1357716"/>
    <lineage>
        <taxon>Eukaryota</taxon>
        <taxon>Fungi</taxon>
        <taxon>Fungi incertae sedis</taxon>
        <taxon>Chytridiomycota</taxon>
        <taxon>Chytridiomycota incertae sedis</taxon>
        <taxon>Chytridiomycetes</taxon>
        <taxon>Rhizophydiales</taxon>
        <taxon>Rhizophydiales incertae sedis</taxon>
        <taxon>Batrachochytrium</taxon>
    </lineage>
</organism>
<evidence type="ECO:0000256" key="4">
    <source>
        <dbReference type="ARBA" id="ARBA00022679"/>
    </source>
</evidence>
<keyword evidence="7" id="KW-0067">ATP-binding</keyword>
<feature type="compositionally biased region" description="Low complexity" evidence="10">
    <location>
        <begin position="94"/>
        <end position="110"/>
    </location>
</feature>
<evidence type="ECO:0000256" key="8">
    <source>
        <dbReference type="ARBA" id="ARBA00047899"/>
    </source>
</evidence>
<dbReference type="InterPro" id="IPR051138">
    <property type="entry name" value="PIM_Ser/Thr_kinase"/>
</dbReference>
<comment type="subcellular location">
    <subcellularLocation>
        <location evidence="1">Host cell</location>
    </subcellularLocation>
</comment>
<dbReference type="PANTHER" id="PTHR22984:SF25">
    <property type="entry name" value="PROTEIN KINASE DOMAIN-CONTAINING PROTEIN"/>
    <property type="match status" value="1"/>
</dbReference>
<evidence type="ECO:0000259" key="12">
    <source>
        <dbReference type="PROSITE" id="PS50011"/>
    </source>
</evidence>
<evidence type="ECO:0000256" key="3">
    <source>
        <dbReference type="ARBA" id="ARBA00022527"/>
    </source>
</evidence>
<accession>A0ABQ8EYM5</accession>
<dbReference type="InterPro" id="IPR011009">
    <property type="entry name" value="Kinase-like_dom_sf"/>
</dbReference>
<evidence type="ECO:0000256" key="5">
    <source>
        <dbReference type="ARBA" id="ARBA00022741"/>
    </source>
</evidence>
<keyword evidence="5" id="KW-0547">Nucleotide-binding</keyword>
<dbReference type="PROSITE" id="PS50011">
    <property type="entry name" value="PROTEIN_KINASE_DOM"/>
    <property type="match status" value="1"/>
</dbReference>
<evidence type="ECO:0000256" key="7">
    <source>
        <dbReference type="ARBA" id="ARBA00022840"/>
    </source>
</evidence>
<dbReference type="EC" id="2.7.11.1" evidence="2"/>
<keyword evidence="3" id="KW-0723">Serine/threonine-protein kinase</keyword>
<reference evidence="13 14" key="1">
    <citation type="submission" date="2021-02" db="EMBL/GenBank/DDBJ databases">
        <title>Variation within the Batrachochytrium salamandrivorans European outbreak.</title>
        <authorList>
            <person name="Kelly M."/>
            <person name="Pasmans F."/>
            <person name="Shea T.P."/>
            <person name="Munoz J.F."/>
            <person name="Carranza S."/>
            <person name="Cuomo C.A."/>
            <person name="Martel A."/>
        </authorList>
    </citation>
    <scope>NUCLEOTIDE SEQUENCE [LARGE SCALE GENOMIC DNA]</scope>
    <source>
        <strain evidence="13 14">AMFP18/2</strain>
    </source>
</reference>
<keyword evidence="6" id="KW-0418">Kinase</keyword>